<evidence type="ECO:0000313" key="11">
    <source>
        <dbReference type="Proteomes" id="UP000606922"/>
    </source>
</evidence>
<dbReference type="GO" id="GO:0022857">
    <property type="term" value="F:transmembrane transporter activity"/>
    <property type="evidence" value="ECO:0007669"/>
    <property type="project" value="InterPro"/>
</dbReference>
<sequence>MSANTLADAHKLSVPALTAMVVGSMVGAGVFTLPQRFASQTGVLGAVIAWAIAGAGMLMLAFVFQSLAVRKPTLDNGVYVYAKTGFGLYPGFLSAFGFWASACAGNTFYWVLITSTLAPLVPAFGEGDTIWAVLVSSVFVWGFYFLIMRGVREAAAINTIVTFAKLIPLLLFVIVAVVAFDPDVFLGNLTGGYDSGGDSLFEQVRGTMLVTVFVFLGIEGASVYSRFAKKREDVGRATVLGFLSVLALFATVSIISYGVLPMEEIANLRQPSVGSILEAAVGSWGAWFISAGLIVSVLGAFLAWSLMSAEVLFAAAKDGDMPRFLAKSTPKDVPGNALLLSTLGIQLLLVVVLFASGALDFMLDLTASLSLIPFLLAAGYALKIAVTRDGYASVPAGVRTRELVIGGIAVAYTLFLIFAAGTDLLLLSCVLLAPATLLYVIARREQGSLLFTKAGAVTFAVVIAGAVAGVIGLVTGSVSI</sequence>
<keyword evidence="8 9" id="KW-0472">Membrane</keyword>
<dbReference type="Pfam" id="PF13520">
    <property type="entry name" value="AA_permease_2"/>
    <property type="match status" value="1"/>
</dbReference>
<keyword evidence="4" id="KW-1003">Cell membrane</keyword>
<evidence type="ECO:0000256" key="7">
    <source>
        <dbReference type="ARBA" id="ARBA00022989"/>
    </source>
</evidence>
<evidence type="ECO:0000256" key="4">
    <source>
        <dbReference type="ARBA" id="ARBA00022475"/>
    </source>
</evidence>
<evidence type="ECO:0000256" key="6">
    <source>
        <dbReference type="ARBA" id="ARBA00022970"/>
    </source>
</evidence>
<comment type="subcellular location">
    <subcellularLocation>
        <location evidence="1">Cell membrane</location>
        <topology evidence="1">Multi-pass membrane protein</topology>
    </subcellularLocation>
</comment>
<organism evidence="10 11">
    <name type="scientific">Conyzicola nivalis</name>
    <dbReference type="NCBI Taxonomy" id="1477021"/>
    <lineage>
        <taxon>Bacteria</taxon>
        <taxon>Bacillati</taxon>
        <taxon>Actinomycetota</taxon>
        <taxon>Actinomycetes</taxon>
        <taxon>Micrococcales</taxon>
        <taxon>Microbacteriaceae</taxon>
        <taxon>Conyzicola</taxon>
    </lineage>
</organism>
<evidence type="ECO:0000256" key="3">
    <source>
        <dbReference type="ARBA" id="ARBA00022448"/>
    </source>
</evidence>
<feature type="transmembrane region" description="Helical" evidence="9">
    <location>
        <begin position="239"/>
        <end position="260"/>
    </location>
</feature>
<feature type="transmembrane region" description="Helical" evidence="9">
    <location>
        <begin position="80"/>
        <end position="100"/>
    </location>
</feature>
<comment type="similarity">
    <text evidence="2">Belongs to the amino acid-polyamine-organocation (APC) superfamily. Basic amino acid/polyamine antiporter (APA) (TC 2.A.3.2) family.</text>
</comment>
<feature type="transmembrane region" description="Helical" evidence="9">
    <location>
        <begin position="337"/>
        <end position="359"/>
    </location>
</feature>
<feature type="transmembrane region" description="Helical" evidence="9">
    <location>
        <begin position="43"/>
        <end position="68"/>
    </location>
</feature>
<evidence type="ECO:0000256" key="5">
    <source>
        <dbReference type="ARBA" id="ARBA00022692"/>
    </source>
</evidence>
<dbReference type="GO" id="GO:0005886">
    <property type="term" value="C:plasma membrane"/>
    <property type="evidence" value="ECO:0007669"/>
    <property type="project" value="UniProtKB-SubCell"/>
</dbReference>
<reference evidence="10" key="2">
    <citation type="submission" date="2020-09" db="EMBL/GenBank/DDBJ databases">
        <authorList>
            <person name="Sun Q."/>
            <person name="Zhou Y."/>
        </authorList>
    </citation>
    <scope>NUCLEOTIDE SEQUENCE</scope>
    <source>
        <strain evidence="10">CGMCC 1.12813</strain>
    </source>
</reference>
<keyword evidence="11" id="KW-1185">Reference proteome</keyword>
<dbReference type="AlphaFoldDB" id="A0A916SU93"/>
<dbReference type="PIRSF" id="PIRSF006060">
    <property type="entry name" value="AA_transporter"/>
    <property type="match status" value="1"/>
</dbReference>
<feature type="transmembrane region" description="Helical" evidence="9">
    <location>
        <begin position="130"/>
        <end position="147"/>
    </location>
</feature>
<feature type="transmembrane region" description="Helical" evidence="9">
    <location>
        <begin position="208"/>
        <end position="227"/>
    </location>
</feature>
<dbReference type="InterPro" id="IPR004754">
    <property type="entry name" value="Amino_acid_antiprt"/>
</dbReference>
<feature type="transmembrane region" description="Helical" evidence="9">
    <location>
        <begin position="425"/>
        <end position="442"/>
    </location>
</feature>
<name>A0A916SU93_9MICO</name>
<protein>
    <submittedName>
        <fullName evidence="10">Amino acid APC transporter</fullName>
    </submittedName>
</protein>
<dbReference type="InterPro" id="IPR050367">
    <property type="entry name" value="APC_superfamily"/>
</dbReference>
<feature type="transmembrane region" description="Helical" evidence="9">
    <location>
        <begin position="454"/>
        <end position="474"/>
    </location>
</feature>
<dbReference type="RefSeq" id="WP_268235603.1">
    <property type="nucleotide sequence ID" value="NZ_BMGB01000002.1"/>
</dbReference>
<dbReference type="GO" id="GO:0006865">
    <property type="term" value="P:amino acid transport"/>
    <property type="evidence" value="ECO:0007669"/>
    <property type="project" value="UniProtKB-KW"/>
</dbReference>
<keyword evidence="7 9" id="KW-1133">Transmembrane helix</keyword>
<keyword evidence="3" id="KW-0813">Transport</keyword>
<dbReference type="Gene3D" id="1.20.1740.10">
    <property type="entry name" value="Amino acid/polyamine transporter I"/>
    <property type="match status" value="1"/>
</dbReference>
<dbReference type="PANTHER" id="PTHR42770:SF4">
    <property type="entry name" value="ARGININE_ORNITHINE ANTIPORTER-RELATED"/>
    <property type="match status" value="1"/>
</dbReference>
<feature type="transmembrane region" description="Helical" evidence="9">
    <location>
        <begin position="12"/>
        <end position="31"/>
    </location>
</feature>
<keyword evidence="5 9" id="KW-0812">Transmembrane</keyword>
<comment type="caution">
    <text evidence="10">The sequence shown here is derived from an EMBL/GenBank/DDBJ whole genome shotgun (WGS) entry which is preliminary data.</text>
</comment>
<dbReference type="InterPro" id="IPR002293">
    <property type="entry name" value="AA/rel_permease1"/>
</dbReference>
<proteinExistence type="inferred from homology"/>
<dbReference type="Proteomes" id="UP000606922">
    <property type="component" value="Unassembled WGS sequence"/>
</dbReference>
<dbReference type="PANTHER" id="PTHR42770">
    <property type="entry name" value="AMINO ACID TRANSPORTER-RELATED"/>
    <property type="match status" value="1"/>
</dbReference>
<feature type="transmembrane region" description="Helical" evidence="9">
    <location>
        <begin position="403"/>
        <end position="419"/>
    </location>
</feature>
<feature type="transmembrane region" description="Helical" evidence="9">
    <location>
        <begin position="287"/>
        <end position="316"/>
    </location>
</feature>
<keyword evidence="6" id="KW-0029">Amino-acid transport</keyword>
<evidence type="ECO:0000256" key="8">
    <source>
        <dbReference type="ARBA" id="ARBA00023136"/>
    </source>
</evidence>
<feature type="transmembrane region" description="Helical" evidence="9">
    <location>
        <begin position="107"/>
        <end position="124"/>
    </location>
</feature>
<evidence type="ECO:0000313" key="10">
    <source>
        <dbReference type="EMBL" id="GGB13931.1"/>
    </source>
</evidence>
<dbReference type="NCBIfam" id="TIGR00905">
    <property type="entry name" value="2A0302"/>
    <property type="match status" value="1"/>
</dbReference>
<evidence type="ECO:0000256" key="9">
    <source>
        <dbReference type="SAM" id="Phobius"/>
    </source>
</evidence>
<accession>A0A916SU93</accession>
<reference evidence="10" key="1">
    <citation type="journal article" date="2014" name="Int. J. Syst. Evol. Microbiol.">
        <title>Complete genome sequence of Corynebacterium casei LMG S-19264T (=DSM 44701T), isolated from a smear-ripened cheese.</title>
        <authorList>
            <consortium name="US DOE Joint Genome Institute (JGI-PGF)"/>
            <person name="Walter F."/>
            <person name="Albersmeier A."/>
            <person name="Kalinowski J."/>
            <person name="Ruckert C."/>
        </authorList>
    </citation>
    <scope>NUCLEOTIDE SEQUENCE</scope>
    <source>
        <strain evidence="10">CGMCC 1.12813</strain>
    </source>
</reference>
<feature type="transmembrane region" description="Helical" evidence="9">
    <location>
        <begin position="365"/>
        <end position="382"/>
    </location>
</feature>
<gene>
    <name evidence="10" type="primary">arcD1</name>
    <name evidence="10" type="ORF">GCM10010979_30490</name>
</gene>
<evidence type="ECO:0000256" key="1">
    <source>
        <dbReference type="ARBA" id="ARBA00004651"/>
    </source>
</evidence>
<dbReference type="EMBL" id="BMGB01000002">
    <property type="protein sequence ID" value="GGB13931.1"/>
    <property type="molecule type" value="Genomic_DNA"/>
</dbReference>
<feature type="transmembrane region" description="Helical" evidence="9">
    <location>
        <begin position="159"/>
        <end position="180"/>
    </location>
</feature>
<evidence type="ECO:0000256" key="2">
    <source>
        <dbReference type="ARBA" id="ARBA00008220"/>
    </source>
</evidence>